<dbReference type="InterPro" id="IPR002885">
    <property type="entry name" value="PPR_rpt"/>
</dbReference>
<feature type="compositionally biased region" description="Polar residues" evidence="2">
    <location>
        <begin position="230"/>
        <end position="250"/>
    </location>
</feature>
<feature type="compositionally biased region" description="Basic and acidic residues" evidence="2">
    <location>
        <begin position="159"/>
        <end position="169"/>
    </location>
</feature>
<feature type="compositionally biased region" description="Low complexity" evidence="2">
    <location>
        <begin position="443"/>
        <end position="453"/>
    </location>
</feature>
<name>A0A197JN15_9FUNG</name>
<dbReference type="PANTHER" id="PTHR47939:SF1">
    <property type="entry name" value="OS04G0684500 PROTEIN"/>
    <property type="match status" value="1"/>
</dbReference>
<evidence type="ECO:0000313" key="4">
    <source>
        <dbReference type="Proteomes" id="UP000078512"/>
    </source>
</evidence>
<feature type="compositionally biased region" description="Polar residues" evidence="2">
    <location>
        <begin position="519"/>
        <end position="543"/>
    </location>
</feature>
<protein>
    <submittedName>
        <fullName evidence="3">Uncharacterized protein</fullName>
    </submittedName>
</protein>
<dbReference type="OrthoDB" id="185373at2759"/>
<dbReference type="InterPro" id="IPR050667">
    <property type="entry name" value="PPR-containing_protein"/>
</dbReference>
<dbReference type="AlphaFoldDB" id="A0A197JN15"/>
<feature type="region of interest" description="Disordered" evidence="2">
    <location>
        <begin position="671"/>
        <end position="727"/>
    </location>
</feature>
<feature type="compositionally biased region" description="Polar residues" evidence="2">
    <location>
        <begin position="705"/>
        <end position="721"/>
    </location>
</feature>
<feature type="repeat" description="PPR" evidence="1">
    <location>
        <begin position="491"/>
        <end position="525"/>
    </location>
</feature>
<dbReference type="NCBIfam" id="TIGR00756">
    <property type="entry name" value="PPR"/>
    <property type="match status" value="1"/>
</dbReference>
<feature type="region of interest" description="Disordered" evidence="2">
    <location>
        <begin position="519"/>
        <end position="560"/>
    </location>
</feature>
<dbReference type="Gene3D" id="1.25.40.10">
    <property type="entry name" value="Tetratricopeptide repeat domain"/>
    <property type="match status" value="1"/>
</dbReference>
<dbReference type="Proteomes" id="UP000078512">
    <property type="component" value="Unassembled WGS sequence"/>
</dbReference>
<reference evidence="3 4" key="1">
    <citation type="submission" date="2016-05" db="EMBL/GenBank/DDBJ databases">
        <title>Genome sequencing reveals origins of a unique bacterial endosymbiosis in the earliest lineages of terrestrial Fungi.</title>
        <authorList>
            <consortium name="DOE Joint Genome Institute"/>
            <person name="Uehling J."/>
            <person name="Gryganskyi A."/>
            <person name="Hameed K."/>
            <person name="Tschaplinski T."/>
            <person name="Misztal P."/>
            <person name="Wu S."/>
            <person name="Desiro A."/>
            <person name="Vande Pol N."/>
            <person name="Du Z.-Y."/>
            <person name="Zienkiewicz A."/>
            <person name="Zienkiewicz K."/>
            <person name="Morin E."/>
            <person name="Tisserant E."/>
            <person name="Splivallo R."/>
            <person name="Hainaut M."/>
            <person name="Henrissat B."/>
            <person name="Ohm R."/>
            <person name="Kuo A."/>
            <person name="Yan J."/>
            <person name="Lipzen A."/>
            <person name="Nolan M."/>
            <person name="Labutti K."/>
            <person name="Barry K."/>
            <person name="Goldstein A."/>
            <person name="Labbe J."/>
            <person name="Schadt C."/>
            <person name="Tuskan G."/>
            <person name="Grigoriev I."/>
            <person name="Martin F."/>
            <person name="Vilgalys R."/>
            <person name="Bonito G."/>
        </authorList>
    </citation>
    <scope>NUCLEOTIDE SEQUENCE [LARGE SCALE GENOMIC DNA]</scope>
    <source>
        <strain evidence="3 4">AG-77</strain>
    </source>
</reference>
<evidence type="ECO:0000256" key="1">
    <source>
        <dbReference type="PROSITE-ProRule" id="PRU00708"/>
    </source>
</evidence>
<feature type="compositionally biased region" description="Low complexity" evidence="2">
    <location>
        <begin position="176"/>
        <end position="188"/>
    </location>
</feature>
<dbReference type="InterPro" id="IPR011990">
    <property type="entry name" value="TPR-like_helical_dom_sf"/>
</dbReference>
<gene>
    <name evidence="3" type="ORF">K457DRAFT_140830</name>
</gene>
<feature type="region of interest" description="Disordered" evidence="2">
    <location>
        <begin position="174"/>
        <end position="261"/>
    </location>
</feature>
<dbReference type="EMBL" id="KV442073">
    <property type="protein sequence ID" value="OAQ25876.1"/>
    <property type="molecule type" value="Genomic_DNA"/>
</dbReference>
<accession>A0A197JN15</accession>
<feature type="region of interest" description="Disordered" evidence="2">
    <location>
        <begin position="150"/>
        <end position="169"/>
    </location>
</feature>
<feature type="compositionally biased region" description="Polar residues" evidence="2">
    <location>
        <begin position="671"/>
        <end position="689"/>
    </location>
</feature>
<proteinExistence type="predicted"/>
<evidence type="ECO:0000256" key="2">
    <source>
        <dbReference type="SAM" id="MobiDB-lite"/>
    </source>
</evidence>
<sequence length="768" mass="83534">MPKPLPAGGSRAPGGLLLLHGRRQQHRRPLSSRKFLLAQEQESFQNTWDAVIHFSARHLFCPTHAHTHVQAATPTATTAYQPTIAFGRIRGSGSGGGRGHLHLSRHTIAASRSMTALPLPGSNLTVSSRGAASFIPRKLSTAVSIESSDDPLVYSSGYDHQRSPQDTRFWRERIAPVVPSRPSRSGSVTPGGGGGEAASHSAHISTSASPKQNDKDEPAPPAQPSPKQSCIKSSSWRFPTKGSGSQFSNNDDNDSKSLEPVQSWTSTANALFELYNSLHRLGSSSSSSSSKLTTATGRSSSVAALHSALMNYNYLSRLQSMYDTILIPRRHTRTLFLLLGREPKTRDNLEQLLRITTDLIWLNEKERQKKRRYASKLASAPLFSTGSATGNRDAPPHVYNPADDYHGLRVSEYTILMNWIGSVTSTLGTNSSPATNSAIGRPSASSATTATNTARSMAATSRYQHPIALSGPVDQAWAIWQDFLLTGMKPDIVLYTMLMDTLLKAKEFERADQIWNHMQSQGSSATSTNSIAGANESSRNGSVTAGLGALSSPSSNRLRNHSEAAGLNTSTVVPNLQTLSVMMQSHIQESDIDGVTRTYKQLHHTTLHREQQRPINTVLVNQILKVLVDLGETRAAREIFSEMMVDGSDIGAGPLALGSSHEKKYTNNDVATASTTSTGPAVFSTPTHHQTSRRRASWKRDQRKLPSSFTASTNSDTSTKGMSIRPNEATYRLMLQVARREMDSDLEDQVLNELRRLPLPSSASESPK</sequence>
<dbReference type="PANTHER" id="PTHR47939">
    <property type="entry name" value="MEMBRANE-ASSOCIATED SALT-INDUCIBLE PROTEIN-LIKE"/>
    <property type="match status" value="1"/>
</dbReference>
<evidence type="ECO:0000313" key="3">
    <source>
        <dbReference type="EMBL" id="OAQ25876.1"/>
    </source>
</evidence>
<organism evidence="3 4">
    <name type="scientific">Linnemannia elongata AG-77</name>
    <dbReference type="NCBI Taxonomy" id="1314771"/>
    <lineage>
        <taxon>Eukaryota</taxon>
        <taxon>Fungi</taxon>
        <taxon>Fungi incertae sedis</taxon>
        <taxon>Mucoromycota</taxon>
        <taxon>Mortierellomycotina</taxon>
        <taxon>Mortierellomycetes</taxon>
        <taxon>Mortierellales</taxon>
        <taxon>Mortierellaceae</taxon>
        <taxon>Linnemannia</taxon>
    </lineage>
</organism>
<feature type="region of interest" description="Disordered" evidence="2">
    <location>
        <begin position="430"/>
        <end position="453"/>
    </location>
</feature>
<keyword evidence="4" id="KW-1185">Reference proteome</keyword>
<dbReference type="PROSITE" id="PS51375">
    <property type="entry name" value="PPR"/>
    <property type="match status" value="1"/>
</dbReference>
<feature type="compositionally biased region" description="Low complexity" evidence="2">
    <location>
        <begin position="197"/>
        <end position="209"/>
    </location>
</feature>